<organism evidence="1 2">
    <name type="scientific">Daphnia magna</name>
    <dbReference type="NCBI Taxonomy" id="35525"/>
    <lineage>
        <taxon>Eukaryota</taxon>
        <taxon>Metazoa</taxon>
        <taxon>Ecdysozoa</taxon>
        <taxon>Arthropoda</taxon>
        <taxon>Crustacea</taxon>
        <taxon>Branchiopoda</taxon>
        <taxon>Diplostraca</taxon>
        <taxon>Cladocera</taxon>
        <taxon>Anomopoda</taxon>
        <taxon>Daphniidae</taxon>
        <taxon>Daphnia</taxon>
    </lineage>
</organism>
<dbReference type="EMBL" id="LRGB01000846">
    <property type="protein sequence ID" value="KZS15825.1"/>
    <property type="molecule type" value="Genomic_DNA"/>
</dbReference>
<accession>A0A164Z138</accession>
<proteinExistence type="predicted"/>
<dbReference type="AlphaFoldDB" id="A0A164Z138"/>
<comment type="caution">
    <text evidence="1">The sequence shown here is derived from an EMBL/GenBank/DDBJ whole genome shotgun (WGS) entry which is preliminary data.</text>
</comment>
<reference evidence="1 2" key="1">
    <citation type="submission" date="2016-03" db="EMBL/GenBank/DDBJ databases">
        <title>EvidentialGene: Evidence-directed Construction of Genes on Genomes.</title>
        <authorList>
            <person name="Gilbert D.G."/>
            <person name="Choi J.-H."/>
            <person name="Mockaitis K."/>
            <person name="Colbourne J."/>
            <person name="Pfrender M."/>
        </authorList>
    </citation>
    <scope>NUCLEOTIDE SEQUENCE [LARGE SCALE GENOMIC DNA]</scope>
    <source>
        <strain evidence="1 2">Xinb3</strain>
        <tissue evidence="1">Complete organism</tissue>
    </source>
</reference>
<sequence length="62" mass="7446">MYLAFHLHSEAHSSNFWARGQLFCFLSIDCRTKFRRSGRPHIHRSLLCRSLILVYTNSFRFL</sequence>
<dbReference type="Proteomes" id="UP000076858">
    <property type="component" value="Unassembled WGS sequence"/>
</dbReference>
<name>A0A164Z138_9CRUS</name>
<gene>
    <name evidence="1" type="ORF">APZ42_018548</name>
</gene>
<evidence type="ECO:0000313" key="1">
    <source>
        <dbReference type="EMBL" id="KZS15825.1"/>
    </source>
</evidence>
<keyword evidence="2" id="KW-1185">Reference proteome</keyword>
<evidence type="ECO:0000313" key="2">
    <source>
        <dbReference type="Proteomes" id="UP000076858"/>
    </source>
</evidence>
<protein>
    <submittedName>
        <fullName evidence="1">Uncharacterized protein</fullName>
    </submittedName>
</protein>